<dbReference type="InterPro" id="IPR025158">
    <property type="entry name" value="Mg_chelat-rel_C"/>
</dbReference>
<comment type="similarity">
    <text evidence="1">Belongs to the Mg-chelatase subunits D/I family. ComM subfamily.</text>
</comment>
<dbReference type="SUPFAM" id="SSF52540">
    <property type="entry name" value="P-loop containing nucleoside triphosphate hydrolases"/>
    <property type="match status" value="1"/>
</dbReference>
<dbReference type="AlphaFoldDB" id="A0A2M6WVN3"/>
<accession>A0A2M6WVN3</accession>
<dbReference type="Gene3D" id="3.40.50.300">
    <property type="entry name" value="P-loop containing nucleotide triphosphate hydrolases"/>
    <property type="match status" value="1"/>
</dbReference>
<reference evidence="6" key="1">
    <citation type="submission" date="2017-09" db="EMBL/GenBank/DDBJ databases">
        <title>Depth-based differentiation of microbial function through sediment-hosted aquifers and enrichment of novel symbionts in the deep terrestrial subsurface.</title>
        <authorList>
            <person name="Probst A.J."/>
            <person name="Ladd B."/>
            <person name="Jarett J.K."/>
            <person name="Geller-Mcgrath D.E."/>
            <person name="Sieber C.M.K."/>
            <person name="Emerson J.B."/>
            <person name="Anantharaman K."/>
            <person name="Thomas B.C."/>
            <person name="Malmstrom R."/>
            <person name="Stieglmeier M."/>
            <person name="Klingl A."/>
            <person name="Woyke T."/>
            <person name="Ryan C.M."/>
            <person name="Banfield J.F."/>
        </authorList>
    </citation>
    <scope>NUCLEOTIDE SEQUENCE [LARGE SCALE GENOMIC DNA]</scope>
</reference>
<dbReference type="InterPro" id="IPR020568">
    <property type="entry name" value="Ribosomal_Su5_D2-typ_SF"/>
</dbReference>
<dbReference type="Pfam" id="PF13541">
    <property type="entry name" value="ChlI"/>
    <property type="match status" value="1"/>
</dbReference>
<dbReference type="GO" id="GO:0003677">
    <property type="term" value="F:DNA binding"/>
    <property type="evidence" value="ECO:0007669"/>
    <property type="project" value="InterPro"/>
</dbReference>
<evidence type="ECO:0000313" key="6">
    <source>
        <dbReference type="Proteomes" id="UP000230481"/>
    </source>
</evidence>
<evidence type="ECO:0000259" key="4">
    <source>
        <dbReference type="SMART" id="SM00382"/>
    </source>
</evidence>
<dbReference type="Proteomes" id="UP000230481">
    <property type="component" value="Unassembled WGS sequence"/>
</dbReference>
<dbReference type="NCBIfam" id="TIGR00368">
    <property type="entry name" value="YifB family Mg chelatase-like AAA ATPase"/>
    <property type="match status" value="1"/>
</dbReference>
<evidence type="ECO:0000256" key="1">
    <source>
        <dbReference type="ARBA" id="ARBA00006354"/>
    </source>
</evidence>
<dbReference type="Pfam" id="PF13335">
    <property type="entry name" value="Mg_chelatase_C"/>
    <property type="match status" value="1"/>
</dbReference>
<keyword evidence="2" id="KW-0547">Nucleotide-binding</keyword>
<name>A0A2M6WVN3_9BACT</name>
<dbReference type="InterPro" id="IPR027417">
    <property type="entry name" value="P-loop_NTPase"/>
</dbReference>
<dbReference type="InterPro" id="IPR003593">
    <property type="entry name" value="AAA+_ATPase"/>
</dbReference>
<dbReference type="InterPro" id="IPR045006">
    <property type="entry name" value="CHLI-like"/>
</dbReference>
<protein>
    <submittedName>
        <fullName evidence="5">Magnesium chelatase</fullName>
    </submittedName>
</protein>
<dbReference type="GO" id="GO:0005524">
    <property type="term" value="F:ATP binding"/>
    <property type="evidence" value="ECO:0007669"/>
    <property type="project" value="UniProtKB-KW"/>
</dbReference>
<keyword evidence="3" id="KW-0067">ATP-binding</keyword>
<dbReference type="InterPro" id="IPR001208">
    <property type="entry name" value="MCM_dom"/>
</dbReference>
<dbReference type="Pfam" id="PF01078">
    <property type="entry name" value="Mg_chelatase"/>
    <property type="match status" value="1"/>
</dbReference>
<evidence type="ECO:0000256" key="3">
    <source>
        <dbReference type="ARBA" id="ARBA00022840"/>
    </source>
</evidence>
<dbReference type="EMBL" id="PFAA01000020">
    <property type="protein sequence ID" value="PIT96865.1"/>
    <property type="molecule type" value="Genomic_DNA"/>
</dbReference>
<evidence type="ECO:0000313" key="5">
    <source>
        <dbReference type="EMBL" id="PIT96865.1"/>
    </source>
</evidence>
<sequence length="525" mass="58441">MSLLTKNFAKVYSAQTTFLSAKIIDIEVDLSKGLHSFTIVGLPDKAVEESRDRVSAAIKNSGFKSPKSKNQKIIISLAPADIKKEGPAFDLSIALAYLLASDEVKFDPKEKLFLGELSLDGELRGINGVLPIVVEAKKRGFTEVFLPRVNMDEGALIDGIKVFGANNLREVICHLNEKLEERKLIEQSKKTKIKNKKENYTVDFEDIKGQETAKRGLEIAAAGGHNIAMFGPPGTGKTMLAKAFCHILPELSFEDALEVTAIHSIAGLLDAPLMTNPPFRTPHHTASHIALVGGGAVPRPGEVTLAHRGVLFLDEFPEFERRVIEALRQPLEDRVISISRAKGSALFPANFILIAAMNPCPCGNFGSAKRCVCVPAAFERYKRKISGPIIDRIDMWIEVSNISHDKLLENNSKNKENKKNKESEKMKKNILRARAIQKQRFKNTKRKIKTNSEMNSKDINHFISLPENAQKNLNNAARLMDLSPRAYHRVIKLSRTIADLSGSETIEENHILEALQYRPKQIQEL</sequence>
<dbReference type="SUPFAM" id="SSF54211">
    <property type="entry name" value="Ribosomal protein S5 domain 2-like"/>
    <property type="match status" value="1"/>
</dbReference>
<proteinExistence type="inferred from homology"/>
<feature type="domain" description="AAA+ ATPase" evidence="4">
    <location>
        <begin position="223"/>
        <end position="403"/>
    </location>
</feature>
<dbReference type="SMART" id="SM00382">
    <property type="entry name" value="AAA"/>
    <property type="match status" value="1"/>
</dbReference>
<gene>
    <name evidence="5" type="ORF">COT82_00855</name>
</gene>
<dbReference type="InterPro" id="IPR014721">
    <property type="entry name" value="Ribsml_uS5_D2-typ_fold_subgr"/>
</dbReference>
<dbReference type="InterPro" id="IPR000523">
    <property type="entry name" value="Mg_chelatse_chII-like_cat_dom"/>
</dbReference>
<dbReference type="InterPro" id="IPR004482">
    <property type="entry name" value="Mg_chelat-rel"/>
</dbReference>
<comment type="caution">
    <text evidence="5">The sequence shown here is derived from an EMBL/GenBank/DDBJ whole genome shotgun (WGS) entry which is preliminary data.</text>
</comment>
<organism evidence="5 6">
    <name type="scientific">Candidatus Campbellbacteria bacterium CG10_big_fil_rev_8_21_14_0_10_35_52</name>
    <dbReference type="NCBI Taxonomy" id="1974527"/>
    <lineage>
        <taxon>Bacteria</taxon>
        <taxon>Candidatus Campbelliibacteriota</taxon>
    </lineage>
</organism>
<evidence type="ECO:0000256" key="2">
    <source>
        <dbReference type="ARBA" id="ARBA00022741"/>
    </source>
</evidence>
<dbReference type="Gene3D" id="3.30.230.10">
    <property type="match status" value="1"/>
</dbReference>
<dbReference type="PANTHER" id="PTHR32039:SF7">
    <property type="entry name" value="COMPETENCE PROTEIN COMM"/>
    <property type="match status" value="1"/>
</dbReference>
<dbReference type="PRINTS" id="PR01657">
    <property type="entry name" value="MCMFAMILY"/>
</dbReference>
<dbReference type="PANTHER" id="PTHR32039">
    <property type="entry name" value="MAGNESIUM-CHELATASE SUBUNIT CHLI"/>
    <property type="match status" value="1"/>
</dbReference>